<organism evidence="4 5">
    <name type="scientific">Armillaria luteobubalina</name>
    <dbReference type="NCBI Taxonomy" id="153913"/>
    <lineage>
        <taxon>Eukaryota</taxon>
        <taxon>Fungi</taxon>
        <taxon>Dikarya</taxon>
        <taxon>Basidiomycota</taxon>
        <taxon>Agaricomycotina</taxon>
        <taxon>Agaricomycetes</taxon>
        <taxon>Agaricomycetidae</taxon>
        <taxon>Agaricales</taxon>
        <taxon>Marasmiineae</taxon>
        <taxon>Physalacriaceae</taxon>
        <taxon>Armillaria</taxon>
    </lineage>
</organism>
<dbReference type="InterPro" id="IPR011600">
    <property type="entry name" value="Pept_C14_caspase"/>
</dbReference>
<gene>
    <name evidence="4" type="ORF">EDD18DRAFT_1389347</name>
</gene>
<name>A0AA39P0L7_9AGAR</name>
<dbReference type="Gene3D" id="3.40.50.1460">
    <property type="match status" value="1"/>
</dbReference>
<dbReference type="PANTHER" id="PTHR48104">
    <property type="entry name" value="METACASPASE-4"/>
    <property type="match status" value="1"/>
</dbReference>
<dbReference type="AlphaFoldDB" id="A0AA39P0L7"/>
<keyword evidence="5" id="KW-1185">Reference proteome</keyword>
<dbReference type="Pfam" id="PF00656">
    <property type="entry name" value="Peptidase_C14"/>
    <property type="match status" value="1"/>
</dbReference>
<reference evidence="4" key="1">
    <citation type="submission" date="2023-06" db="EMBL/GenBank/DDBJ databases">
        <authorList>
            <consortium name="Lawrence Berkeley National Laboratory"/>
            <person name="Ahrendt S."/>
            <person name="Sahu N."/>
            <person name="Indic B."/>
            <person name="Wong-Bajracharya J."/>
            <person name="Merenyi Z."/>
            <person name="Ke H.-M."/>
            <person name="Monk M."/>
            <person name="Kocsube S."/>
            <person name="Drula E."/>
            <person name="Lipzen A."/>
            <person name="Balint B."/>
            <person name="Henrissat B."/>
            <person name="Andreopoulos B."/>
            <person name="Martin F.M."/>
            <person name="Harder C.B."/>
            <person name="Rigling D."/>
            <person name="Ford K.L."/>
            <person name="Foster G.D."/>
            <person name="Pangilinan J."/>
            <person name="Papanicolaou A."/>
            <person name="Barry K."/>
            <person name="LaButti K."/>
            <person name="Viragh M."/>
            <person name="Koriabine M."/>
            <person name="Yan M."/>
            <person name="Riley R."/>
            <person name="Champramary S."/>
            <person name="Plett K.L."/>
            <person name="Tsai I.J."/>
            <person name="Slot J."/>
            <person name="Sipos G."/>
            <person name="Plett J."/>
            <person name="Nagy L.G."/>
            <person name="Grigoriev I.V."/>
        </authorList>
    </citation>
    <scope>NUCLEOTIDE SEQUENCE</scope>
    <source>
        <strain evidence="4">HWK02</strain>
    </source>
</reference>
<comment type="similarity">
    <text evidence="1">Belongs to the peptidase C14B family.</text>
</comment>
<dbReference type="EMBL" id="JAUEPU010000153">
    <property type="protein sequence ID" value="KAK0475329.1"/>
    <property type="molecule type" value="Genomic_DNA"/>
</dbReference>
<evidence type="ECO:0000256" key="2">
    <source>
        <dbReference type="SAM" id="MobiDB-lite"/>
    </source>
</evidence>
<feature type="region of interest" description="Disordered" evidence="2">
    <location>
        <begin position="19"/>
        <end position="89"/>
    </location>
</feature>
<proteinExistence type="inferred from homology"/>
<protein>
    <submittedName>
        <fullName evidence="4">Caspase domain-containing protein</fullName>
    </submittedName>
</protein>
<evidence type="ECO:0000313" key="4">
    <source>
        <dbReference type="EMBL" id="KAK0475329.1"/>
    </source>
</evidence>
<evidence type="ECO:0000313" key="5">
    <source>
        <dbReference type="Proteomes" id="UP001175228"/>
    </source>
</evidence>
<dbReference type="PANTHER" id="PTHR48104:SF30">
    <property type="entry name" value="METACASPASE-1"/>
    <property type="match status" value="1"/>
</dbReference>
<dbReference type="InterPro" id="IPR050452">
    <property type="entry name" value="Metacaspase"/>
</dbReference>
<dbReference type="GO" id="GO:0004197">
    <property type="term" value="F:cysteine-type endopeptidase activity"/>
    <property type="evidence" value="ECO:0007669"/>
    <property type="project" value="InterPro"/>
</dbReference>
<comment type="caution">
    <text evidence="4">The sequence shown here is derived from an EMBL/GenBank/DDBJ whole genome shotgun (WGS) entry which is preliminary data.</text>
</comment>
<evidence type="ECO:0000259" key="3">
    <source>
        <dbReference type="Pfam" id="PF00656"/>
    </source>
</evidence>
<accession>A0AA39P0L7</accession>
<evidence type="ECO:0000256" key="1">
    <source>
        <dbReference type="ARBA" id="ARBA00009005"/>
    </source>
</evidence>
<feature type="compositionally biased region" description="Polar residues" evidence="2">
    <location>
        <begin position="64"/>
        <end position="89"/>
    </location>
</feature>
<dbReference type="GO" id="GO:0005737">
    <property type="term" value="C:cytoplasm"/>
    <property type="evidence" value="ECO:0007669"/>
    <property type="project" value="TreeGrafter"/>
</dbReference>
<sequence length="761" mass="84556">MGQVLSSILRFLGIIDRNPSTGEKEQMIQGTPDEDIPVSPQSSEPVTPNIKENGAIPSEKPPSNLRSNSTSELGPLQARQSSVGGASSTRGKHPIFALVIGINEYKFIEPRQDLKGAVKDAENFKKYLLEDLGVAEDNIINLRDEQATRSAVIDRFRQLQGDPKIGSGKAAIIIYFAGHGARATKPTTWTDWVSSDENIEMLCPADIGALDANGKVVEGIPDRTISQFLLDLSIAKGNNITLILDCCHAAGMNRGASGDSRARNFRNHQSLSPSCDKDIYYSREDKPRPYKDKKSNFSHYSFWGSHVLLAACERRQEAREEDSQGIFTGTLLKSLKHFASEDLTPTYDSLMKHLSHNMPDYQKPLWDGKHIRRHLFNSWEDPASSFMIPCYSPLPPTNHLILSAGSLHGITKGSTFEIFKSDSIYPNSKDHLAVLTVTKVQDHVSHLLLTPPQSSLFRSTLNESVCWYGRLRKASGPPTLNIYCDDSCVLDSILTGSSESEVTVAVAIVENSVEADLRLTVENGHVFFHIGGRLSTNIEFPSQFSPYSPCPINYIADIRTFINRFAHFIFQLTSEPCLTLGPMKDCVRIEMNKLRRIGRQFDRGSDVVLRKVKNGGLAEVGPSEDRYGFTIYNNYDDDLHVYLLYFDASTLAIDAWHSPQKAQNEGSVDAFLKRNSEITFGRGKRHDGVDPVKIIVPDGQDVDICFFKFLVTTEAVDIGPIEQPEFTLSDTKPRGGRQSSSTELFGFEWGAEVITVVSKRA</sequence>
<dbReference type="Proteomes" id="UP001175228">
    <property type="component" value="Unassembled WGS sequence"/>
</dbReference>
<feature type="domain" description="Peptidase C14 caspase" evidence="3">
    <location>
        <begin position="96"/>
        <end position="372"/>
    </location>
</feature>
<dbReference type="GO" id="GO:0006508">
    <property type="term" value="P:proteolysis"/>
    <property type="evidence" value="ECO:0007669"/>
    <property type="project" value="InterPro"/>
</dbReference>